<proteinExistence type="predicted"/>
<comment type="caution">
    <text evidence="1">The sequence shown here is derived from an EMBL/GenBank/DDBJ whole genome shotgun (WGS) entry which is preliminary data.</text>
</comment>
<dbReference type="AlphaFoldDB" id="A0A9K3LRV5"/>
<evidence type="ECO:0000313" key="1">
    <source>
        <dbReference type="EMBL" id="KAG7365491.1"/>
    </source>
</evidence>
<reference evidence="1" key="2">
    <citation type="submission" date="2021-04" db="EMBL/GenBank/DDBJ databases">
        <authorList>
            <person name="Podell S."/>
        </authorList>
    </citation>
    <scope>NUCLEOTIDE SEQUENCE</scope>
    <source>
        <strain evidence="1">Hildebrandi</strain>
    </source>
</reference>
<accession>A0A9K3LRV5</accession>
<protein>
    <submittedName>
        <fullName evidence="1">Uncharacterized protein</fullName>
    </submittedName>
</protein>
<keyword evidence="2" id="KW-1185">Reference proteome</keyword>
<name>A0A9K3LRV5_9STRA</name>
<dbReference type="EMBL" id="JAGRRH010000009">
    <property type="protein sequence ID" value="KAG7365491.1"/>
    <property type="molecule type" value="Genomic_DNA"/>
</dbReference>
<organism evidence="1 2">
    <name type="scientific">Nitzschia inconspicua</name>
    <dbReference type="NCBI Taxonomy" id="303405"/>
    <lineage>
        <taxon>Eukaryota</taxon>
        <taxon>Sar</taxon>
        <taxon>Stramenopiles</taxon>
        <taxon>Ochrophyta</taxon>
        <taxon>Bacillariophyta</taxon>
        <taxon>Bacillariophyceae</taxon>
        <taxon>Bacillariophycidae</taxon>
        <taxon>Bacillariales</taxon>
        <taxon>Bacillariaceae</taxon>
        <taxon>Nitzschia</taxon>
    </lineage>
</organism>
<gene>
    <name evidence="1" type="ORF">IV203_038695</name>
</gene>
<dbReference type="Proteomes" id="UP000693970">
    <property type="component" value="Unassembled WGS sequence"/>
</dbReference>
<sequence>MKDLIKLQGKLNWLSNAIVTGKPLLGELDMFLHQHRHQTWVTLPSNILILLQDWQLLIQQLHARPISVHELLPTSQPAYQGWADASTSWGAGEVWFRAAQPLLPIVWSIEWPPDIIEAIQHSRVSINTLELFTILAHHLVLEAAVPTATLHHASVAIWCDNTTAVAWANKLRSSSCHFAHRILRLLTMRLLKNQECPFTTTHITGEYNTSRTLHHANTPQNLMLFSPPSPFPFPPPQTSFWTLCQLPNATQQKLFSLLRPRPLAMESLLRLNLTDCVFGRIGKTSSTTLSHCTSPSFQTTHSQPDSPCWEPSLHLFGLANTNQQITKSPPKQSYWHCVPSPRPTCWMDNQTHWLTKKAKGTSFSNAKLRTTADMILPPNEK</sequence>
<reference evidence="1" key="1">
    <citation type="journal article" date="2021" name="Sci. Rep.">
        <title>Diploid genomic architecture of Nitzschia inconspicua, an elite biomass production diatom.</title>
        <authorList>
            <person name="Oliver A."/>
            <person name="Podell S."/>
            <person name="Pinowska A."/>
            <person name="Traller J.C."/>
            <person name="Smith S.R."/>
            <person name="McClure R."/>
            <person name="Beliaev A."/>
            <person name="Bohutskyi P."/>
            <person name="Hill E.A."/>
            <person name="Rabines A."/>
            <person name="Zheng H."/>
            <person name="Allen L.Z."/>
            <person name="Kuo A."/>
            <person name="Grigoriev I.V."/>
            <person name="Allen A.E."/>
            <person name="Hazlebeck D."/>
            <person name="Allen E.E."/>
        </authorList>
    </citation>
    <scope>NUCLEOTIDE SEQUENCE</scope>
    <source>
        <strain evidence="1">Hildebrandi</strain>
    </source>
</reference>
<evidence type="ECO:0000313" key="2">
    <source>
        <dbReference type="Proteomes" id="UP000693970"/>
    </source>
</evidence>